<evidence type="ECO:0008006" key="9">
    <source>
        <dbReference type="Google" id="ProtNLM"/>
    </source>
</evidence>
<dbReference type="GO" id="GO:0008171">
    <property type="term" value="F:O-methyltransferase activity"/>
    <property type="evidence" value="ECO:0007669"/>
    <property type="project" value="InterPro"/>
</dbReference>
<reference evidence="7" key="1">
    <citation type="submission" date="2022-09" db="EMBL/GenBank/DDBJ databases">
        <title>Fusarium specimens isolated from Avocado Roots.</title>
        <authorList>
            <person name="Stajich J."/>
            <person name="Roper C."/>
            <person name="Heimlech-Rivalta G."/>
        </authorList>
    </citation>
    <scope>NUCLEOTIDE SEQUENCE</scope>
    <source>
        <strain evidence="7">CF00136</strain>
    </source>
</reference>
<dbReference type="Pfam" id="PF00891">
    <property type="entry name" value="Methyltransf_2"/>
    <property type="match status" value="1"/>
</dbReference>
<evidence type="ECO:0000256" key="2">
    <source>
        <dbReference type="ARBA" id="ARBA00022679"/>
    </source>
</evidence>
<evidence type="ECO:0000259" key="6">
    <source>
        <dbReference type="Pfam" id="PF08100"/>
    </source>
</evidence>
<dbReference type="Pfam" id="PF08100">
    <property type="entry name" value="Dimerisation"/>
    <property type="match status" value="1"/>
</dbReference>
<dbReference type="Gene3D" id="1.10.10.10">
    <property type="entry name" value="Winged helix-like DNA-binding domain superfamily/Winged helix DNA-binding domain"/>
    <property type="match status" value="1"/>
</dbReference>
<proteinExistence type="predicted"/>
<keyword evidence="1" id="KW-0489">Methyltransferase</keyword>
<evidence type="ECO:0000313" key="7">
    <source>
        <dbReference type="EMBL" id="KAJ4249161.1"/>
    </source>
</evidence>
<organism evidence="7 8">
    <name type="scientific">Fusarium torreyae</name>
    <dbReference type="NCBI Taxonomy" id="1237075"/>
    <lineage>
        <taxon>Eukaryota</taxon>
        <taxon>Fungi</taxon>
        <taxon>Dikarya</taxon>
        <taxon>Ascomycota</taxon>
        <taxon>Pezizomycotina</taxon>
        <taxon>Sordariomycetes</taxon>
        <taxon>Hypocreomycetidae</taxon>
        <taxon>Hypocreales</taxon>
        <taxon>Nectriaceae</taxon>
        <taxon>Fusarium</taxon>
    </lineage>
</organism>
<evidence type="ECO:0000256" key="4">
    <source>
        <dbReference type="SAM" id="Coils"/>
    </source>
</evidence>
<dbReference type="GO" id="GO:0032259">
    <property type="term" value="P:methylation"/>
    <property type="evidence" value="ECO:0007669"/>
    <property type="project" value="UniProtKB-KW"/>
</dbReference>
<keyword evidence="4" id="KW-0175">Coiled coil</keyword>
<dbReference type="SUPFAM" id="SSF46785">
    <property type="entry name" value="Winged helix' DNA-binding domain"/>
    <property type="match status" value="1"/>
</dbReference>
<keyword evidence="2" id="KW-0808">Transferase</keyword>
<protein>
    <recommendedName>
        <fullName evidence="9">O-methyltransferase domain-containing protein</fullName>
    </recommendedName>
</protein>
<dbReference type="AlphaFoldDB" id="A0A9W8RQL8"/>
<dbReference type="PROSITE" id="PS51683">
    <property type="entry name" value="SAM_OMT_II"/>
    <property type="match status" value="1"/>
</dbReference>
<dbReference type="Gene3D" id="3.40.50.150">
    <property type="entry name" value="Vaccinia Virus protein VP39"/>
    <property type="match status" value="1"/>
</dbReference>
<dbReference type="InterPro" id="IPR036390">
    <property type="entry name" value="WH_DNA-bd_sf"/>
</dbReference>
<dbReference type="SUPFAM" id="SSF53335">
    <property type="entry name" value="S-adenosyl-L-methionine-dependent methyltransferases"/>
    <property type="match status" value="1"/>
</dbReference>
<keyword evidence="8" id="KW-1185">Reference proteome</keyword>
<dbReference type="PANTHER" id="PTHR43712">
    <property type="entry name" value="PUTATIVE (AFU_ORTHOLOGUE AFUA_4G14580)-RELATED"/>
    <property type="match status" value="1"/>
</dbReference>
<dbReference type="InterPro" id="IPR036388">
    <property type="entry name" value="WH-like_DNA-bd_sf"/>
</dbReference>
<dbReference type="InterPro" id="IPR029063">
    <property type="entry name" value="SAM-dependent_MTases_sf"/>
</dbReference>
<dbReference type="Proteomes" id="UP001152049">
    <property type="component" value="Unassembled WGS sequence"/>
</dbReference>
<sequence length="391" mass="43567">MATSDIVQRMQDAAAAYERKVVGARETLLDLNRQLLAELETPTEFVQRIWFATASLGGCLEVANNTKLFKHLKKANSGIGTEALAEKTGIAVPLLERFMRHFVAHNVVRFSQSTGWHATDLSNTLAEDNYQHSINFCQRAAAKSFLNFPDHFEKANYQPPGLTNGPYQYAHNTTLPFFDWLVANPPYVNWFGSFMSVYRAGNPDWWTFYPINDRLIEGFDKASSDVFLVDVGGGRGHDLCAFANGQECPGRLVLQDLPEVISSIQETRSFEAQSHNFYTPQPVQGARVYFLHSILHDWGAEDGIKILKNLIPALKPGYSKILLNEIVLSEESPSVPATSMDMMMLGHFGESRERTDKDFRAIAAEAGLEVVEIFASAASPESVIELALPCK</sequence>
<evidence type="ECO:0000256" key="3">
    <source>
        <dbReference type="ARBA" id="ARBA00022691"/>
    </source>
</evidence>
<name>A0A9W8RQL8_9HYPO</name>
<feature type="domain" description="O-methyltransferase C-terminal" evidence="5">
    <location>
        <begin position="211"/>
        <end position="368"/>
    </location>
</feature>
<dbReference type="InterPro" id="IPR012967">
    <property type="entry name" value="COMT_dimerisation"/>
</dbReference>
<dbReference type="GO" id="GO:0046983">
    <property type="term" value="F:protein dimerization activity"/>
    <property type="evidence" value="ECO:0007669"/>
    <property type="project" value="InterPro"/>
</dbReference>
<comment type="caution">
    <text evidence="7">The sequence shown here is derived from an EMBL/GenBank/DDBJ whole genome shotgun (WGS) entry which is preliminary data.</text>
</comment>
<evidence type="ECO:0000256" key="1">
    <source>
        <dbReference type="ARBA" id="ARBA00022603"/>
    </source>
</evidence>
<evidence type="ECO:0000313" key="8">
    <source>
        <dbReference type="Proteomes" id="UP001152049"/>
    </source>
</evidence>
<dbReference type="InterPro" id="IPR001077">
    <property type="entry name" value="COMT_C"/>
</dbReference>
<dbReference type="OrthoDB" id="3340390at2759"/>
<dbReference type="PANTHER" id="PTHR43712:SF1">
    <property type="entry name" value="HYPOTHETICAL O-METHYLTRANSFERASE (EUROFUNG)-RELATED"/>
    <property type="match status" value="1"/>
</dbReference>
<dbReference type="InterPro" id="IPR016461">
    <property type="entry name" value="COMT-like"/>
</dbReference>
<gene>
    <name evidence="7" type="ORF">NW762_012496</name>
</gene>
<feature type="coiled-coil region" evidence="4">
    <location>
        <begin position="7"/>
        <end position="34"/>
    </location>
</feature>
<keyword evidence="3" id="KW-0949">S-adenosyl-L-methionine</keyword>
<evidence type="ECO:0000259" key="5">
    <source>
        <dbReference type="Pfam" id="PF00891"/>
    </source>
</evidence>
<dbReference type="EMBL" id="JAOQAZ010000034">
    <property type="protein sequence ID" value="KAJ4249161.1"/>
    <property type="molecule type" value="Genomic_DNA"/>
</dbReference>
<feature type="domain" description="O-methyltransferase dimerisation" evidence="6">
    <location>
        <begin position="59"/>
        <end position="127"/>
    </location>
</feature>
<accession>A0A9W8RQL8</accession>